<dbReference type="OrthoDB" id="8367377at2"/>
<evidence type="ECO:0000313" key="2">
    <source>
        <dbReference type="Proteomes" id="UP000247569"/>
    </source>
</evidence>
<sequence>MRSYSPDEFVSKLSADELPEAEEVKILGLAKVADEPSGLYFTSSTSCERWSRVPVELVESIQHVATTTCADHTHPVVAITFKQPDESRPELAFLLSVLSATQRSLSRALSAASKQTSSVVSGNDCTDCQIVNTPEGLQVCCWCPGNEIVCTGIA</sequence>
<proteinExistence type="predicted"/>
<reference evidence="1 2" key="1">
    <citation type="submission" date="2018-05" db="EMBL/GenBank/DDBJ databases">
        <title>Genomic Encyclopedia of Type Strains, Phase IV (KMG-IV): sequencing the most valuable type-strain genomes for metagenomic binning, comparative biology and taxonomic classification.</title>
        <authorList>
            <person name="Goeker M."/>
        </authorList>
    </citation>
    <scope>NUCLEOTIDE SEQUENCE [LARGE SCALE GENOMIC DNA]</scope>
    <source>
        <strain evidence="1 2">DSM 44704</strain>
    </source>
</reference>
<organism evidence="1 2">
    <name type="scientific">Nocardia tenerifensis</name>
    <dbReference type="NCBI Taxonomy" id="228006"/>
    <lineage>
        <taxon>Bacteria</taxon>
        <taxon>Bacillati</taxon>
        <taxon>Actinomycetota</taxon>
        <taxon>Actinomycetes</taxon>
        <taxon>Mycobacteriales</taxon>
        <taxon>Nocardiaceae</taxon>
        <taxon>Nocardia</taxon>
    </lineage>
</organism>
<dbReference type="AlphaFoldDB" id="A0A318KBU9"/>
<dbReference type="Proteomes" id="UP000247569">
    <property type="component" value="Unassembled WGS sequence"/>
</dbReference>
<protein>
    <submittedName>
        <fullName evidence="1">Uncharacterized protein</fullName>
    </submittedName>
</protein>
<name>A0A318KBU9_9NOCA</name>
<gene>
    <name evidence="1" type="ORF">DFR70_12240</name>
</gene>
<dbReference type="EMBL" id="QJKF01000022">
    <property type="protein sequence ID" value="PXX54899.1"/>
    <property type="molecule type" value="Genomic_DNA"/>
</dbReference>
<comment type="caution">
    <text evidence="1">The sequence shown here is derived from an EMBL/GenBank/DDBJ whole genome shotgun (WGS) entry which is preliminary data.</text>
</comment>
<evidence type="ECO:0000313" key="1">
    <source>
        <dbReference type="EMBL" id="PXX54899.1"/>
    </source>
</evidence>
<dbReference type="RefSeq" id="WP_051187828.1">
    <property type="nucleotide sequence ID" value="NZ_QJKF01000022.1"/>
</dbReference>
<accession>A0A318KBU9</accession>
<keyword evidence="2" id="KW-1185">Reference proteome</keyword>